<evidence type="ECO:0000256" key="3">
    <source>
        <dbReference type="ARBA" id="ARBA00022723"/>
    </source>
</evidence>
<dbReference type="GO" id="GO:0046872">
    <property type="term" value="F:metal ion binding"/>
    <property type="evidence" value="ECO:0007669"/>
    <property type="project" value="UniProtKB-KW"/>
</dbReference>
<dbReference type="Pfam" id="PF04055">
    <property type="entry name" value="Radical_SAM"/>
    <property type="match status" value="1"/>
</dbReference>
<keyword evidence="4" id="KW-0408">Iron</keyword>
<accession>A0A923SRA8</accession>
<evidence type="ECO:0000256" key="4">
    <source>
        <dbReference type="ARBA" id="ARBA00023004"/>
    </source>
</evidence>
<evidence type="ECO:0000259" key="6">
    <source>
        <dbReference type="PROSITE" id="PS51332"/>
    </source>
</evidence>
<dbReference type="SFLD" id="SFLDS00029">
    <property type="entry name" value="Radical_SAM"/>
    <property type="match status" value="1"/>
</dbReference>
<dbReference type="InterPro" id="IPR006158">
    <property type="entry name" value="Cobalamin-bd"/>
</dbReference>
<evidence type="ECO:0000313" key="9">
    <source>
        <dbReference type="Proteomes" id="UP000602647"/>
    </source>
</evidence>
<evidence type="ECO:0000259" key="7">
    <source>
        <dbReference type="PROSITE" id="PS51918"/>
    </source>
</evidence>
<dbReference type="InterPro" id="IPR025288">
    <property type="entry name" value="DUF4080"/>
</dbReference>
<dbReference type="InterPro" id="IPR007197">
    <property type="entry name" value="rSAM"/>
</dbReference>
<dbReference type="Gene3D" id="3.80.30.20">
    <property type="entry name" value="tm_1862 like domain"/>
    <property type="match status" value="1"/>
</dbReference>
<dbReference type="CDD" id="cd02068">
    <property type="entry name" value="radical_SAM_B12_BD"/>
    <property type="match status" value="1"/>
</dbReference>
<dbReference type="InterPro" id="IPR034466">
    <property type="entry name" value="Methyltransferase_Class_B"/>
</dbReference>
<evidence type="ECO:0000313" key="8">
    <source>
        <dbReference type="EMBL" id="MBC6680502.1"/>
    </source>
</evidence>
<dbReference type="CDD" id="cd01335">
    <property type="entry name" value="Radical_SAM"/>
    <property type="match status" value="1"/>
</dbReference>
<dbReference type="AlphaFoldDB" id="A0A923SRA8"/>
<dbReference type="GO" id="GO:0051539">
    <property type="term" value="F:4 iron, 4 sulfur cluster binding"/>
    <property type="evidence" value="ECO:0007669"/>
    <property type="project" value="UniProtKB-KW"/>
</dbReference>
<evidence type="ECO:0000256" key="5">
    <source>
        <dbReference type="ARBA" id="ARBA00023014"/>
    </source>
</evidence>
<feature type="domain" description="B12-binding" evidence="6">
    <location>
        <begin position="1"/>
        <end position="134"/>
    </location>
</feature>
<keyword evidence="3" id="KW-0479">Metal-binding</keyword>
<dbReference type="EMBL" id="JACRYT010000014">
    <property type="protein sequence ID" value="MBC6680502.1"/>
    <property type="molecule type" value="Genomic_DNA"/>
</dbReference>
<dbReference type="Gene3D" id="3.40.50.280">
    <property type="entry name" value="Cobalamin-binding domain"/>
    <property type="match status" value="1"/>
</dbReference>
<dbReference type="PANTHER" id="PTHR43409:SF16">
    <property type="entry name" value="SLR0320 PROTEIN"/>
    <property type="match status" value="1"/>
</dbReference>
<keyword evidence="2" id="KW-0949">S-adenosyl-L-methionine</keyword>
<dbReference type="Pfam" id="PF02310">
    <property type="entry name" value="B12-binding"/>
    <property type="match status" value="1"/>
</dbReference>
<proteinExistence type="predicted"/>
<dbReference type="InterPro" id="IPR058240">
    <property type="entry name" value="rSAM_sf"/>
</dbReference>
<dbReference type="Proteomes" id="UP000602647">
    <property type="component" value="Unassembled WGS sequence"/>
</dbReference>
<dbReference type="SMART" id="SM00729">
    <property type="entry name" value="Elp3"/>
    <property type="match status" value="1"/>
</dbReference>
<name>A0A923SRA8_9FIRM</name>
<reference evidence="8" key="1">
    <citation type="submission" date="2020-08" db="EMBL/GenBank/DDBJ databases">
        <title>Genome public.</title>
        <authorList>
            <person name="Liu C."/>
            <person name="Sun Q."/>
        </authorList>
    </citation>
    <scope>NUCLEOTIDE SEQUENCE</scope>
    <source>
        <strain evidence="8">BX12</strain>
    </source>
</reference>
<sequence length="498" mass="57834">MRILLTTLNSKYVHSSLALKYLYMAAQNCCQELEVKEFTINNSRDYIFNELVSGHYDAVCFSCYIWNIRQTAELASDLKKAAPRCRILFGGPEVSYDAEAFLEEHPYVDFLIAGEGETAFEKWCRAFNGDGSYSQVPGLFFRDAAGIFAGPAQEAAAFASIPFPYSSFPCKADKVIYYESARGCPFSCSYCMSSIDRSLRELPVERVKEELSFFLKQEVKQVKFLDRTFNWQPDRSRELFAYLMKHDNGITNFHFEICADLLDEACLELLKDARKGLFQFEIGIQSVNRQTLQAVNRRSDSKAVLQKTKMLIDLGNIHVHVDLIAGLPFEDYASFGRSFDAVYQLGADHFQLGFLKLLKGTPIWQDAASFSYVWMDRPPWQVISNRFICAEELCRLQRIEEILDLYYNRGGFSRSLPWAIRQMNEGPFVFYENFSEYYYDRGFQHRSHKKEDLYRIFYAFGQEKNLGQVFTELLLQDLEQTMNFDAVKKFKRKGWNIR</sequence>
<dbReference type="GO" id="GO:0003824">
    <property type="term" value="F:catalytic activity"/>
    <property type="evidence" value="ECO:0007669"/>
    <property type="project" value="InterPro"/>
</dbReference>
<comment type="cofactor">
    <cofactor evidence="1">
        <name>[4Fe-4S] cluster</name>
        <dbReference type="ChEBI" id="CHEBI:49883"/>
    </cofactor>
</comment>
<dbReference type="InterPro" id="IPR051198">
    <property type="entry name" value="BchE-like"/>
</dbReference>
<dbReference type="GO" id="GO:0031419">
    <property type="term" value="F:cobalamin binding"/>
    <property type="evidence" value="ECO:0007669"/>
    <property type="project" value="InterPro"/>
</dbReference>
<organism evidence="8 9">
    <name type="scientific">Zhenpiania hominis</name>
    <dbReference type="NCBI Taxonomy" id="2763644"/>
    <lineage>
        <taxon>Bacteria</taxon>
        <taxon>Bacillati</taxon>
        <taxon>Bacillota</taxon>
        <taxon>Clostridia</taxon>
        <taxon>Peptostreptococcales</taxon>
        <taxon>Anaerovoracaceae</taxon>
        <taxon>Zhenpiania</taxon>
    </lineage>
</organism>
<dbReference type="SFLD" id="SFLDG01082">
    <property type="entry name" value="B12-binding_domain_containing"/>
    <property type="match status" value="1"/>
</dbReference>
<feature type="domain" description="Radical SAM core" evidence="7">
    <location>
        <begin position="170"/>
        <end position="400"/>
    </location>
</feature>
<protein>
    <submittedName>
        <fullName evidence="8">DUF4080 domain-containing protein</fullName>
    </submittedName>
</protein>
<dbReference type="SFLD" id="SFLDG01123">
    <property type="entry name" value="methyltransferase_(Class_B)"/>
    <property type="match status" value="1"/>
</dbReference>
<comment type="caution">
    <text evidence="8">The sequence shown here is derived from an EMBL/GenBank/DDBJ whole genome shotgun (WGS) entry which is preliminary data.</text>
</comment>
<dbReference type="SUPFAM" id="SSF102114">
    <property type="entry name" value="Radical SAM enzymes"/>
    <property type="match status" value="1"/>
</dbReference>
<keyword evidence="9" id="KW-1185">Reference proteome</keyword>
<dbReference type="Pfam" id="PF13311">
    <property type="entry name" value="DUF4080"/>
    <property type="match status" value="1"/>
</dbReference>
<dbReference type="PROSITE" id="PS51918">
    <property type="entry name" value="RADICAL_SAM"/>
    <property type="match status" value="1"/>
</dbReference>
<dbReference type="PROSITE" id="PS51332">
    <property type="entry name" value="B12_BINDING"/>
    <property type="match status" value="1"/>
</dbReference>
<dbReference type="InterPro" id="IPR006638">
    <property type="entry name" value="Elp3/MiaA/NifB-like_rSAM"/>
</dbReference>
<evidence type="ECO:0000256" key="1">
    <source>
        <dbReference type="ARBA" id="ARBA00001966"/>
    </source>
</evidence>
<evidence type="ECO:0000256" key="2">
    <source>
        <dbReference type="ARBA" id="ARBA00022691"/>
    </source>
</evidence>
<dbReference type="PANTHER" id="PTHR43409">
    <property type="entry name" value="ANAEROBIC MAGNESIUM-PROTOPORPHYRIN IX MONOMETHYL ESTER CYCLASE-RELATED"/>
    <property type="match status" value="1"/>
</dbReference>
<gene>
    <name evidence="8" type="ORF">H9L42_11790</name>
</gene>
<keyword evidence="5" id="KW-0411">Iron-sulfur</keyword>
<dbReference type="SUPFAM" id="SSF52242">
    <property type="entry name" value="Cobalamin (vitamin B12)-binding domain"/>
    <property type="match status" value="1"/>
</dbReference>
<dbReference type="RefSeq" id="WP_187303602.1">
    <property type="nucleotide sequence ID" value="NZ_JACRYT010000014.1"/>
</dbReference>
<dbReference type="InterPro" id="IPR023404">
    <property type="entry name" value="rSAM_horseshoe"/>
</dbReference>
<dbReference type="InterPro" id="IPR036724">
    <property type="entry name" value="Cobalamin-bd_sf"/>
</dbReference>
<dbReference type="GO" id="GO:0005829">
    <property type="term" value="C:cytosol"/>
    <property type="evidence" value="ECO:0007669"/>
    <property type="project" value="TreeGrafter"/>
</dbReference>